<feature type="compositionally biased region" description="Low complexity" evidence="2">
    <location>
        <begin position="352"/>
        <end position="406"/>
    </location>
</feature>
<comment type="caution">
    <text evidence="3">The sequence shown here is derived from an EMBL/GenBank/DDBJ whole genome shotgun (WGS) entry which is preliminary data.</text>
</comment>
<keyword evidence="1" id="KW-0175">Coiled coil</keyword>
<feature type="compositionally biased region" description="Low complexity" evidence="2">
    <location>
        <begin position="305"/>
        <end position="320"/>
    </location>
</feature>
<feature type="compositionally biased region" description="Polar residues" evidence="2">
    <location>
        <begin position="79"/>
        <end position="88"/>
    </location>
</feature>
<feature type="coiled-coil region" evidence="1">
    <location>
        <begin position="221"/>
        <end position="255"/>
    </location>
</feature>
<feature type="region of interest" description="Disordered" evidence="2">
    <location>
        <begin position="1"/>
        <end position="166"/>
    </location>
</feature>
<feature type="region of interest" description="Disordered" evidence="2">
    <location>
        <begin position="436"/>
        <end position="472"/>
    </location>
</feature>
<feature type="compositionally biased region" description="Polar residues" evidence="2">
    <location>
        <begin position="277"/>
        <end position="296"/>
    </location>
</feature>
<evidence type="ECO:0000256" key="2">
    <source>
        <dbReference type="SAM" id="MobiDB-lite"/>
    </source>
</evidence>
<feature type="compositionally biased region" description="Polar residues" evidence="2">
    <location>
        <begin position="458"/>
        <end position="467"/>
    </location>
</feature>
<evidence type="ECO:0000313" key="3">
    <source>
        <dbReference type="EMBL" id="KAG0013212.1"/>
    </source>
</evidence>
<feature type="compositionally biased region" description="Polar residues" evidence="2">
    <location>
        <begin position="21"/>
        <end position="32"/>
    </location>
</feature>
<dbReference type="Proteomes" id="UP000703661">
    <property type="component" value="Unassembled WGS sequence"/>
</dbReference>
<feature type="region of interest" description="Disordered" evidence="2">
    <location>
        <begin position="590"/>
        <end position="613"/>
    </location>
</feature>
<feature type="compositionally biased region" description="Basic and acidic residues" evidence="2">
    <location>
        <begin position="144"/>
        <end position="166"/>
    </location>
</feature>
<keyword evidence="4" id="KW-1185">Reference proteome</keyword>
<feature type="region of interest" description="Disordered" evidence="2">
    <location>
        <begin position="344"/>
        <end position="417"/>
    </location>
</feature>
<name>A0A9P6MUT8_9FUNG</name>
<proteinExistence type="predicted"/>
<protein>
    <submittedName>
        <fullName evidence="3">Uncharacterized protein</fullName>
    </submittedName>
</protein>
<dbReference type="EMBL" id="JAAAID010000877">
    <property type="protein sequence ID" value="KAG0013212.1"/>
    <property type="molecule type" value="Genomic_DNA"/>
</dbReference>
<reference evidence="3" key="1">
    <citation type="journal article" date="2020" name="Fungal Divers.">
        <title>Resolving the Mortierellaceae phylogeny through synthesis of multi-gene phylogenetics and phylogenomics.</title>
        <authorList>
            <person name="Vandepol N."/>
            <person name="Liber J."/>
            <person name="Desiro A."/>
            <person name="Na H."/>
            <person name="Kennedy M."/>
            <person name="Barry K."/>
            <person name="Grigoriev I.V."/>
            <person name="Miller A.N."/>
            <person name="O'Donnell K."/>
            <person name="Stajich J.E."/>
            <person name="Bonito G."/>
        </authorList>
    </citation>
    <scope>NUCLEOTIDE SEQUENCE</scope>
    <source>
        <strain evidence="3">NRRL 2769</strain>
    </source>
</reference>
<dbReference type="AlphaFoldDB" id="A0A9P6MUT8"/>
<evidence type="ECO:0000256" key="1">
    <source>
        <dbReference type="SAM" id="Coils"/>
    </source>
</evidence>
<organism evidence="3 4">
    <name type="scientific">Entomortierella chlamydospora</name>
    <dbReference type="NCBI Taxonomy" id="101097"/>
    <lineage>
        <taxon>Eukaryota</taxon>
        <taxon>Fungi</taxon>
        <taxon>Fungi incertae sedis</taxon>
        <taxon>Mucoromycota</taxon>
        <taxon>Mortierellomycotina</taxon>
        <taxon>Mortierellomycetes</taxon>
        <taxon>Mortierellales</taxon>
        <taxon>Mortierellaceae</taxon>
        <taxon>Entomortierella</taxon>
    </lineage>
</organism>
<feature type="region of interest" description="Disordered" evidence="2">
    <location>
        <begin position="277"/>
        <end position="320"/>
    </location>
</feature>
<gene>
    <name evidence="3" type="ORF">BGZ80_011224</name>
</gene>
<evidence type="ECO:0000313" key="4">
    <source>
        <dbReference type="Proteomes" id="UP000703661"/>
    </source>
</evidence>
<feature type="compositionally biased region" description="Acidic residues" evidence="2">
    <location>
        <begin position="600"/>
        <end position="613"/>
    </location>
</feature>
<sequence>MGRRLSMFCPCLPRKQRDNLSSRSLYPDQDSSGPDDYTDEDEPSNTHSHYHYPRAQLESLGPSYPNRNTVNNDDNTNNPWPSRFSNGRFSRHANRASLGSGSSRKPNPFRTPYKDDYDEEDSNDNSHNTSFAPYHDDSDDDDDNNVKKDYRVLEARESREGSDRNAIDDSTKIHARMEFAPYRVQTEAIPPRKVRAPRNPHGRMAWYDDEEFDDAEEVIDVDALIAEQDRITRELAAQEEALRKEEEEAIVAKRLAAIKAAEKRGLLRFEGDRLVIPNSTESASGTNSTDQEQTVQGDEDNWGYSSRTQRRGSTSSAASSFVGGIDAFNQELKMMSLDIESKRKREKANTAVTSSSTVTVPPALTRTSSTSTSTSTSTSAWISSTTQRTRPRTVSTSVSTSTSTSTNGPVLSNSSTITPRNVLSSVASFLKKVDGVIAGDGSDSDDEATPSSKREQKSIGNKNQASRANGPHETLVKSSIGESQAEGGTEIAAVDLVSVEPACSDDLYNSSSETNLAEVEQEHRSAPVPEKHAMPNQERPVVTAPAAQERIIDTLTSIFNTGSSIMGYFGGVSAVYKTHEDDSDLLNDKYKAGGRSSAVVDDDDDESIDDYNF</sequence>
<dbReference type="OrthoDB" id="2449763at2759"/>
<feature type="compositionally biased region" description="Polar residues" evidence="2">
    <location>
        <begin position="407"/>
        <end position="417"/>
    </location>
</feature>
<feature type="compositionally biased region" description="Low complexity" evidence="2">
    <location>
        <begin position="66"/>
        <end position="78"/>
    </location>
</feature>
<accession>A0A9P6MUT8</accession>